<dbReference type="RefSeq" id="XP_035347872.1">
    <property type="nucleotide sequence ID" value="XM_035491979.1"/>
</dbReference>
<sequence length="314" mass="33429">MSPTPSQDNDRALRQFVPTLHTDVYDTIDPSKTKITQPFTAVILGGSGAVGSGLARAYARAGATGIVLAARRLSLIEAVADEAKAISPSIQTLAMQCDVSSASDIAAVATATRTRFGATVGIVVVNAGYSGHIVPDIAQESVENFQNAFSINTMASAYAAQSFIPILNESAAANTTSQKRLFLAVSSMSAPTVSGPVAHIHYCASKFAQVRVIEMLKEQQHAANGDDSIFFASLHPGGVKSDFARQSNIPESFLPFMTESPDLAGAFCVWLTQNQSRIQGLSGRFLSVKWDVDELLGKMDEIVDKDLLRARFAV</sequence>
<evidence type="ECO:0000313" key="3">
    <source>
        <dbReference type="EMBL" id="QKX61698.1"/>
    </source>
</evidence>
<evidence type="ECO:0000256" key="1">
    <source>
        <dbReference type="ARBA" id="ARBA00006484"/>
    </source>
</evidence>
<dbReference type="Proteomes" id="UP000509510">
    <property type="component" value="Chromosome V"/>
</dbReference>
<evidence type="ECO:0008006" key="5">
    <source>
        <dbReference type="Google" id="ProtNLM"/>
    </source>
</evidence>
<gene>
    <name evidence="3" type="ORF">TRUGW13939_08853</name>
</gene>
<dbReference type="PANTHER" id="PTHR43115">
    <property type="entry name" value="DEHYDROGENASE/REDUCTASE SDR FAMILY MEMBER 11"/>
    <property type="match status" value="1"/>
</dbReference>
<name>A0A7H8R6V6_TALRU</name>
<organism evidence="3 4">
    <name type="scientific">Talaromyces rugulosus</name>
    <name type="common">Penicillium rugulosum</name>
    <dbReference type="NCBI Taxonomy" id="121627"/>
    <lineage>
        <taxon>Eukaryota</taxon>
        <taxon>Fungi</taxon>
        <taxon>Dikarya</taxon>
        <taxon>Ascomycota</taxon>
        <taxon>Pezizomycotina</taxon>
        <taxon>Eurotiomycetes</taxon>
        <taxon>Eurotiomycetidae</taxon>
        <taxon>Eurotiales</taxon>
        <taxon>Trichocomaceae</taxon>
        <taxon>Talaromyces</taxon>
        <taxon>Talaromyces sect. Islandici</taxon>
    </lineage>
</organism>
<dbReference type="KEGG" id="trg:TRUGW13939_08853"/>
<reference evidence="4" key="1">
    <citation type="submission" date="2020-06" db="EMBL/GenBank/DDBJ databases">
        <title>A chromosome-scale genome assembly of Talaromyces rugulosus W13939.</title>
        <authorList>
            <person name="Wang B."/>
            <person name="Guo L."/>
            <person name="Ye K."/>
            <person name="Wang L."/>
        </authorList>
    </citation>
    <scope>NUCLEOTIDE SEQUENCE [LARGE SCALE GENOMIC DNA]</scope>
    <source>
        <strain evidence="4">W13939</strain>
    </source>
</reference>
<dbReference type="EMBL" id="CP055902">
    <property type="protein sequence ID" value="QKX61698.1"/>
    <property type="molecule type" value="Genomic_DNA"/>
</dbReference>
<dbReference type="Pfam" id="PF00106">
    <property type="entry name" value="adh_short"/>
    <property type="match status" value="1"/>
</dbReference>
<dbReference type="PANTHER" id="PTHR43115:SF4">
    <property type="entry name" value="DEHYDROGENASE_REDUCTASE SDR FAMILY MEMBER 11"/>
    <property type="match status" value="1"/>
</dbReference>
<protein>
    <recommendedName>
        <fullName evidence="5">Ketoreductase (KR) domain-containing protein</fullName>
    </recommendedName>
</protein>
<dbReference type="PRINTS" id="PR00081">
    <property type="entry name" value="GDHRDH"/>
</dbReference>
<dbReference type="GO" id="GO:0016491">
    <property type="term" value="F:oxidoreductase activity"/>
    <property type="evidence" value="ECO:0007669"/>
    <property type="project" value="UniProtKB-KW"/>
</dbReference>
<dbReference type="Gene3D" id="3.40.50.720">
    <property type="entry name" value="NAD(P)-binding Rossmann-like Domain"/>
    <property type="match status" value="1"/>
</dbReference>
<comment type="similarity">
    <text evidence="1">Belongs to the short-chain dehydrogenases/reductases (SDR) family.</text>
</comment>
<dbReference type="GeneID" id="55996338"/>
<dbReference type="AlphaFoldDB" id="A0A7H8R6V6"/>
<keyword evidence="2" id="KW-0560">Oxidoreductase</keyword>
<evidence type="ECO:0000313" key="4">
    <source>
        <dbReference type="Proteomes" id="UP000509510"/>
    </source>
</evidence>
<proteinExistence type="inferred from homology"/>
<keyword evidence="4" id="KW-1185">Reference proteome</keyword>
<dbReference type="InterPro" id="IPR036291">
    <property type="entry name" value="NAD(P)-bd_dom_sf"/>
</dbReference>
<dbReference type="SUPFAM" id="SSF51735">
    <property type="entry name" value="NAD(P)-binding Rossmann-fold domains"/>
    <property type="match status" value="1"/>
</dbReference>
<dbReference type="InterPro" id="IPR002347">
    <property type="entry name" value="SDR_fam"/>
</dbReference>
<accession>A0A7H8R6V6</accession>
<dbReference type="OrthoDB" id="1933717at2759"/>
<dbReference type="CDD" id="cd05233">
    <property type="entry name" value="SDR_c"/>
    <property type="match status" value="1"/>
</dbReference>
<evidence type="ECO:0000256" key="2">
    <source>
        <dbReference type="ARBA" id="ARBA00023002"/>
    </source>
</evidence>